<gene>
    <name evidence="2" type="ORF">OS493_026906</name>
</gene>
<name>A0A9W9ZAI8_9CNID</name>
<evidence type="ECO:0000313" key="3">
    <source>
        <dbReference type="Proteomes" id="UP001163046"/>
    </source>
</evidence>
<sequence length="93" mass="10194">MVPAVPETQGPVEHTKLEHDEEKEPIQCTDLSETGDESIMVPAVPQRQGPVEHTKLPPLQRFSKPVQCTEPSSAPLVQSTDSAPLPMSKRIVE</sequence>
<dbReference type="AlphaFoldDB" id="A0A9W9ZAI8"/>
<evidence type="ECO:0000313" key="2">
    <source>
        <dbReference type="EMBL" id="KAJ7377770.1"/>
    </source>
</evidence>
<reference evidence="2" key="1">
    <citation type="submission" date="2023-01" db="EMBL/GenBank/DDBJ databases">
        <title>Genome assembly of the deep-sea coral Lophelia pertusa.</title>
        <authorList>
            <person name="Herrera S."/>
            <person name="Cordes E."/>
        </authorList>
    </citation>
    <scope>NUCLEOTIDE SEQUENCE</scope>
    <source>
        <strain evidence="2">USNM1676648</strain>
        <tissue evidence="2">Polyp</tissue>
    </source>
</reference>
<comment type="caution">
    <text evidence="2">The sequence shown here is derived from an EMBL/GenBank/DDBJ whole genome shotgun (WGS) entry which is preliminary data.</text>
</comment>
<accession>A0A9W9ZAI8</accession>
<feature type="compositionally biased region" description="Polar residues" evidence="1">
    <location>
        <begin position="69"/>
        <end position="82"/>
    </location>
</feature>
<feature type="region of interest" description="Disordered" evidence="1">
    <location>
        <begin position="1"/>
        <end position="25"/>
    </location>
</feature>
<keyword evidence="3" id="KW-1185">Reference proteome</keyword>
<feature type="region of interest" description="Disordered" evidence="1">
    <location>
        <begin position="64"/>
        <end position="93"/>
    </location>
</feature>
<feature type="compositionally biased region" description="Basic and acidic residues" evidence="1">
    <location>
        <begin position="13"/>
        <end position="25"/>
    </location>
</feature>
<protein>
    <submittedName>
        <fullName evidence="2">Uncharacterized protein</fullName>
    </submittedName>
</protein>
<proteinExistence type="predicted"/>
<dbReference type="EMBL" id="MU826373">
    <property type="protein sequence ID" value="KAJ7377770.1"/>
    <property type="molecule type" value="Genomic_DNA"/>
</dbReference>
<dbReference type="Proteomes" id="UP001163046">
    <property type="component" value="Unassembled WGS sequence"/>
</dbReference>
<evidence type="ECO:0000256" key="1">
    <source>
        <dbReference type="SAM" id="MobiDB-lite"/>
    </source>
</evidence>
<organism evidence="2 3">
    <name type="scientific">Desmophyllum pertusum</name>
    <dbReference type="NCBI Taxonomy" id="174260"/>
    <lineage>
        <taxon>Eukaryota</taxon>
        <taxon>Metazoa</taxon>
        <taxon>Cnidaria</taxon>
        <taxon>Anthozoa</taxon>
        <taxon>Hexacorallia</taxon>
        <taxon>Scleractinia</taxon>
        <taxon>Caryophylliina</taxon>
        <taxon>Caryophylliidae</taxon>
        <taxon>Desmophyllum</taxon>
    </lineage>
</organism>